<dbReference type="Proteomes" id="UP001549164">
    <property type="component" value="Unassembled WGS sequence"/>
</dbReference>
<accession>A0ABV2I5W2</accession>
<sequence>MKIYASFPRIPVYGFIGERTPFGKVARCR</sequence>
<gene>
    <name evidence="1" type="ORF">ABID12_000223</name>
</gene>
<dbReference type="EMBL" id="JBEPLY010000001">
    <property type="protein sequence ID" value="MET3598302.1"/>
    <property type="molecule type" value="Genomic_DNA"/>
</dbReference>
<evidence type="ECO:0000313" key="2">
    <source>
        <dbReference type="Proteomes" id="UP001549164"/>
    </source>
</evidence>
<keyword evidence="2" id="KW-1185">Reference proteome</keyword>
<reference evidence="1 2" key="1">
    <citation type="submission" date="2024-06" db="EMBL/GenBank/DDBJ databases">
        <title>Genomic Encyclopedia of Type Strains, Phase IV (KMG-IV): sequencing the most valuable type-strain genomes for metagenomic binning, comparative biology and taxonomic classification.</title>
        <authorList>
            <person name="Goeker M."/>
        </authorList>
    </citation>
    <scope>NUCLEOTIDE SEQUENCE [LARGE SCALE GENOMIC DNA]</scope>
    <source>
        <strain evidence="1 2">DSM 28102</strain>
    </source>
</reference>
<evidence type="ECO:0000313" key="1">
    <source>
        <dbReference type="EMBL" id="MET3598302.1"/>
    </source>
</evidence>
<name>A0ABV2I5W2_9HYPH</name>
<organism evidence="1 2">
    <name type="scientific">Martelella mangrovi</name>
    <dbReference type="NCBI Taxonomy" id="1397477"/>
    <lineage>
        <taxon>Bacteria</taxon>
        <taxon>Pseudomonadati</taxon>
        <taxon>Pseudomonadota</taxon>
        <taxon>Alphaproteobacteria</taxon>
        <taxon>Hyphomicrobiales</taxon>
        <taxon>Aurantimonadaceae</taxon>
        <taxon>Martelella</taxon>
    </lineage>
</organism>
<proteinExistence type="predicted"/>
<comment type="caution">
    <text evidence="1">The sequence shown here is derived from an EMBL/GenBank/DDBJ whole genome shotgun (WGS) entry which is preliminary data.</text>
</comment>
<protein>
    <submittedName>
        <fullName evidence="1">Uncharacterized protein</fullName>
    </submittedName>
</protein>